<organism evidence="3 4">
    <name type="scientific">Hohenbuehelia grisea</name>
    <dbReference type="NCBI Taxonomy" id="104357"/>
    <lineage>
        <taxon>Eukaryota</taxon>
        <taxon>Fungi</taxon>
        <taxon>Dikarya</taxon>
        <taxon>Basidiomycota</taxon>
        <taxon>Agaricomycotina</taxon>
        <taxon>Agaricomycetes</taxon>
        <taxon>Agaricomycetidae</taxon>
        <taxon>Agaricales</taxon>
        <taxon>Pleurotineae</taxon>
        <taxon>Pleurotaceae</taxon>
        <taxon>Hohenbuehelia</taxon>
    </lineage>
</organism>
<evidence type="ECO:0000313" key="3">
    <source>
        <dbReference type="EMBL" id="KAL0953011.1"/>
    </source>
</evidence>
<protein>
    <submittedName>
        <fullName evidence="3">Uncharacterized protein</fullName>
    </submittedName>
</protein>
<accession>A0ABR3JBE7</accession>
<evidence type="ECO:0000313" key="4">
    <source>
        <dbReference type="Proteomes" id="UP001556367"/>
    </source>
</evidence>
<comment type="caution">
    <text evidence="3">The sequence shown here is derived from an EMBL/GenBank/DDBJ whole genome shotgun (WGS) entry which is preliminary data.</text>
</comment>
<reference evidence="4" key="1">
    <citation type="submission" date="2024-06" db="EMBL/GenBank/DDBJ databases">
        <title>Multi-omics analyses provide insights into the biosynthesis of the anticancer antibiotic pleurotin in Hohenbuehelia grisea.</title>
        <authorList>
            <person name="Weaver J.A."/>
            <person name="Alberti F."/>
        </authorList>
    </citation>
    <scope>NUCLEOTIDE SEQUENCE [LARGE SCALE GENOMIC DNA]</scope>
    <source>
        <strain evidence="4">T-177</strain>
    </source>
</reference>
<feature type="region of interest" description="Disordered" evidence="1">
    <location>
        <begin position="72"/>
        <end position="146"/>
    </location>
</feature>
<evidence type="ECO:0000256" key="2">
    <source>
        <dbReference type="SAM" id="SignalP"/>
    </source>
</evidence>
<feature type="compositionally biased region" description="Low complexity" evidence="1">
    <location>
        <begin position="99"/>
        <end position="146"/>
    </location>
</feature>
<gene>
    <name evidence="3" type="ORF">HGRIS_007215</name>
</gene>
<name>A0ABR3JBE7_9AGAR</name>
<proteinExistence type="predicted"/>
<feature type="chain" id="PRO_5046381754" evidence="2">
    <location>
        <begin position="21"/>
        <end position="146"/>
    </location>
</feature>
<dbReference type="EMBL" id="JASNQZ010000010">
    <property type="protein sequence ID" value="KAL0953011.1"/>
    <property type="molecule type" value="Genomic_DNA"/>
</dbReference>
<dbReference type="Proteomes" id="UP001556367">
    <property type="component" value="Unassembled WGS sequence"/>
</dbReference>
<feature type="signal peptide" evidence="2">
    <location>
        <begin position="1"/>
        <end position="20"/>
    </location>
</feature>
<keyword evidence="2" id="KW-0732">Signal</keyword>
<keyword evidence="4" id="KW-1185">Reference proteome</keyword>
<evidence type="ECO:0000256" key="1">
    <source>
        <dbReference type="SAM" id="MobiDB-lite"/>
    </source>
</evidence>
<sequence length="146" mass="15090">MKLSVSYVLASILLVVSVKALPTSDTEDAAAFGVPARVYGGTGAWIPRNVAADEVRRRPRVFGLGKKLTKIFIRPRPRPNRPSKRPTKGRSRPIPTVPAPTVVADTTAPEATAAANNDSTPSDAAADATSTDAAADPASTDAAGDA</sequence>
<feature type="compositionally biased region" description="Basic residues" evidence="1">
    <location>
        <begin position="72"/>
        <end position="91"/>
    </location>
</feature>